<keyword evidence="2" id="KW-0479">Metal-binding</keyword>
<comment type="caution">
    <text evidence="6">The sequence shown here is derived from an EMBL/GenBank/DDBJ whole genome shotgun (WGS) entry which is preliminary data.</text>
</comment>
<dbReference type="GO" id="GO:0016846">
    <property type="term" value="F:carbon-sulfur lyase activity"/>
    <property type="evidence" value="ECO:0007669"/>
    <property type="project" value="InterPro"/>
</dbReference>
<evidence type="ECO:0000259" key="5">
    <source>
        <dbReference type="PROSITE" id="PS51891"/>
    </source>
</evidence>
<evidence type="ECO:0000256" key="1">
    <source>
        <dbReference type="ARBA" id="ARBA00005495"/>
    </source>
</evidence>
<keyword evidence="4" id="KW-0456">Lyase</keyword>
<accession>A0A370HNM3</accession>
<dbReference type="EMBL" id="QQBB01000003">
    <property type="protein sequence ID" value="RDI60047.1"/>
    <property type="molecule type" value="Genomic_DNA"/>
</dbReference>
<organism evidence="6 7">
    <name type="scientific">Microvirga subterranea</name>
    <dbReference type="NCBI Taxonomy" id="186651"/>
    <lineage>
        <taxon>Bacteria</taxon>
        <taxon>Pseudomonadati</taxon>
        <taxon>Pseudomonadota</taxon>
        <taxon>Alphaproteobacteria</taxon>
        <taxon>Hyphomicrobiales</taxon>
        <taxon>Methylobacteriaceae</taxon>
        <taxon>Microvirga</taxon>
    </lineage>
</organism>
<dbReference type="PANTHER" id="PTHR33337">
    <property type="entry name" value="GFA DOMAIN-CONTAINING PROTEIN"/>
    <property type="match status" value="1"/>
</dbReference>
<evidence type="ECO:0000313" key="7">
    <source>
        <dbReference type="Proteomes" id="UP000254925"/>
    </source>
</evidence>
<sequence>MIGTYDRPALTGGCQCGAIRYEVAGAPHEIYICHCGECRKQSASAFGISVMVRSADVRLVQGKPRRWARGTDSGRTLACFFCVDCGSRVWHGERDRAEEISIKGGSLDEPVDLSDAIHIWTSRKLPGVVIPADARQFPEEPEES</sequence>
<protein>
    <recommendedName>
        <fullName evidence="5">CENP-V/GFA domain-containing protein</fullName>
    </recommendedName>
</protein>
<comment type="similarity">
    <text evidence="1">Belongs to the Gfa family.</text>
</comment>
<proteinExistence type="inferred from homology"/>
<evidence type="ECO:0000256" key="3">
    <source>
        <dbReference type="ARBA" id="ARBA00022833"/>
    </source>
</evidence>
<reference evidence="6 7" key="1">
    <citation type="submission" date="2018-07" db="EMBL/GenBank/DDBJ databases">
        <title>Genomic Encyclopedia of Type Strains, Phase IV (KMG-IV): sequencing the most valuable type-strain genomes for metagenomic binning, comparative biology and taxonomic classification.</title>
        <authorList>
            <person name="Goeker M."/>
        </authorList>
    </citation>
    <scope>NUCLEOTIDE SEQUENCE [LARGE SCALE GENOMIC DNA]</scope>
    <source>
        <strain evidence="6 7">DSM 14364</strain>
    </source>
</reference>
<evidence type="ECO:0000313" key="6">
    <source>
        <dbReference type="EMBL" id="RDI60047.1"/>
    </source>
</evidence>
<dbReference type="RefSeq" id="WP_114769756.1">
    <property type="nucleotide sequence ID" value="NZ_QQBB01000003.1"/>
</dbReference>
<dbReference type="InterPro" id="IPR006913">
    <property type="entry name" value="CENP-V/GFA"/>
</dbReference>
<dbReference type="SUPFAM" id="SSF51316">
    <property type="entry name" value="Mss4-like"/>
    <property type="match status" value="1"/>
</dbReference>
<keyword evidence="7" id="KW-1185">Reference proteome</keyword>
<gene>
    <name evidence="6" type="ORF">DES45_103307</name>
</gene>
<dbReference type="GO" id="GO:0046872">
    <property type="term" value="F:metal ion binding"/>
    <property type="evidence" value="ECO:0007669"/>
    <property type="project" value="UniProtKB-KW"/>
</dbReference>
<dbReference type="PANTHER" id="PTHR33337:SF3">
    <property type="entry name" value="CENP-V_GFA DOMAIN-CONTAINING PROTEIN"/>
    <property type="match status" value="1"/>
</dbReference>
<feature type="domain" description="CENP-V/GFA" evidence="5">
    <location>
        <begin position="10"/>
        <end position="121"/>
    </location>
</feature>
<dbReference type="InterPro" id="IPR011057">
    <property type="entry name" value="Mss4-like_sf"/>
</dbReference>
<evidence type="ECO:0000256" key="4">
    <source>
        <dbReference type="ARBA" id="ARBA00023239"/>
    </source>
</evidence>
<dbReference type="Proteomes" id="UP000254925">
    <property type="component" value="Unassembled WGS sequence"/>
</dbReference>
<dbReference type="Pfam" id="PF04828">
    <property type="entry name" value="GFA"/>
    <property type="match status" value="1"/>
</dbReference>
<evidence type="ECO:0000256" key="2">
    <source>
        <dbReference type="ARBA" id="ARBA00022723"/>
    </source>
</evidence>
<dbReference type="AlphaFoldDB" id="A0A370HNM3"/>
<dbReference type="PROSITE" id="PS51891">
    <property type="entry name" value="CENP_V_GFA"/>
    <property type="match status" value="1"/>
</dbReference>
<dbReference type="OrthoDB" id="9807246at2"/>
<name>A0A370HNM3_9HYPH</name>
<keyword evidence="3" id="KW-0862">Zinc</keyword>
<dbReference type="Gene3D" id="3.90.1590.10">
    <property type="entry name" value="glutathione-dependent formaldehyde- activating enzyme (gfa)"/>
    <property type="match status" value="1"/>
</dbReference>